<reference evidence="9 10" key="1">
    <citation type="submission" date="2023-06" db="EMBL/GenBank/DDBJ databases">
        <title>Alteromonas sp. ASW11-36 isolated from intertidal sand.</title>
        <authorList>
            <person name="Li Y."/>
        </authorList>
    </citation>
    <scope>NUCLEOTIDE SEQUENCE [LARGE SCALE GENOMIC DNA]</scope>
    <source>
        <strain evidence="9 10">ASW11-36</strain>
    </source>
</reference>
<gene>
    <name evidence="9" type="primary">fliD</name>
    <name evidence="9" type="ORF">QTP81_06075</name>
</gene>
<evidence type="ECO:0000256" key="3">
    <source>
        <dbReference type="ARBA" id="ARBA00023054"/>
    </source>
</evidence>
<name>A0ABT7SVD1_9ALTE</name>
<dbReference type="PANTHER" id="PTHR30288">
    <property type="entry name" value="FLAGELLAR CAP/ASSEMBLY PROTEIN FLID"/>
    <property type="match status" value="1"/>
</dbReference>
<dbReference type="RefSeq" id="WP_289364399.1">
    <property type="nucleotide sequence ID" value="NZ_JAUCBP010000006.1"/>
</dbReference>
<sequence>MTIQSLGVGSGLALDDLVTQLLEAERKPKQDRLDAREEQIEAEISGLGQLKNRLTDFQEAVDDLRSDNGINKREPTISNPSEDDDILSAEASNSALEGDYAIAVKQLASGSRIETADAIDGGFSDSSDSVLGTGSGSLTFKIGNTSDTFTINVTAGMTLAELREAINGADDNFGVNANIISTGTTDGGAKLVFTSDITGSGNDLTIVNDNNLADLDRVATTDSTETATYLSPIVSAQNAIAEVDGIEVQSASNEFENTIQNVSFTANELSPATATTDLATYPDGFIYQTSTLTIGFDKTGLEEKINKFVTDYNSIISEIQTLTRYGESDLEEDGALAGDSLVRGIQSGLASLVGGGVSGSSLGSLFGIGIEFDEDGKLEIGSTDFGLGTGQDRLEDALDDSFDDVATLFSDENEGIATKLYDYIEQFVSFSGILSTRERAARDDKDQVFDDREQFELRMLNVEQTLRDRYLNLDQTVARLNQTGQALLASLG</sequence>
<evidence type="ECO:0000256" key="6">
    <source>
        <dbReference type="SAM" id="MobiDB-lite"/>
    </source>
</evidence>
<dbReference type="InterPro" id="IPR010809">
    <property type="entry name" value="FliD_C"/>
</dbReference>
<feature type="compositionally biased region" description="Basic and acidic residues" evidence="6">
    <location>
        <begin position="65"/>
        <end position="75"/>
    </location>
</feature>
<evidence type="ECO:0000313" key="9">
    <source>
        <dbReference type="EMBL" id="MDM7860157.1"/>
    </source>
</evidence>
<feature type="region of interest" description="Disordered" evidence="6">
    <location>
        <begin position="65"/>
        <end position="85"/>
    </location>
</feature>
<keyword evidence="10" id="KW-1185">Reference proteome</keyword>
<evidence type="ECO:0000256" key="5">
    <source>
        <dbReference type="RuleBase" id="RU362066"/>
    </source>
</evidence>
<comment type="caution">
    <text evidence="9">The sequence shown here is derived from an EMBL/GenBank/DDBJ whole genome shotgun (WGS) entry which is preliminary data.</text>
</comment>
<comment type="subunit">
    <text evidence="2 5">Homopentamer.</text>
</comment>
<dbReference type="Pfam" id="PF02465">
    <property type="entry name" value="FliD_N"/>
    <property type="match status" value="1"/>
</dbReference>
<keyword evidence="5" id="KW-0964">Secreted</keyword>
<evidence type="ECO:0000256" key="2">
    <source>
        <dbReference type="ARBA" id="ARBA00011255"/>
    </source>
</evidence>
<dbReference type="EMBL" id="JAUCBP010000006">
    <property type="protein sequence ID" value="MDM7860157.1"/>
    <property type="molecule type" value="Genomic_DNA"/>
</dbReference>
<evidence type="ECO:0000259" key="8">
    <source>
        <dbReference type="Pfam" id="PF07195"/>
    </source>
</evidence>
<evidence type="ECO:0000256" key="4">
    <source>
        <dbReference type="ARBA" id="ARBA00023143"/>
    </source>
</evidence>
<comment type="similarity">
    <text evidence="1 5">Belongs to the FliD family.</text>
</comment>
<dbReference type="InterPro" id="IPR040026">
    <property type="entry name" value="FliD"/>
</dbReference>
<dbReference type="InterPro" id="IPR010810">
    <property type="entry name" value="Flagellin_hook_IN_motif"/>
</dbReference>
<comment type="subcellular location">
    <subcellularLocation>
        <location evidence="5">Secreted</location>
    </subcellularLocation>
    <subcellularLocation>
        <location evidence="5">Bacterial flagellum</location>
    </subcellularLocation>
</comment>
<protein>
    <recommendedName>
        <fullName evidence="5">Flagellar hook-associated protein 2</fullName>
        <shortName evidence="5">HAP2</shortName>
    </recommendedName>
    <alternativeName>
        <fullName evidence="5">Flagellar cap protein</fullName>
    </alternativeName>
</protein>
<proteinExistence type="inferred from homology"/>
<comment type="function">
    <text evidence="5">Required for morphogenesis and for the elongation of the flagellar filament by facilitating polymerization of the flagellin monomers at the tip of growing filament. Forms a capping structure, which prevents flagellin subunits (transported through the central channel of the flagellum) from leaking out without polymerization at the distal end.</text>
</comment>
<feature type="domain" description="Flagellar hook-associated protein 2 N-terminal" evidence="7">
    <location>
        <begin position="10"/>
        <end position="110"/>
    </location>
</feature>
<organism evidence="9 10">
    <name type="scientific">Alteromonas arenosi</name>
    <dbReference type="NCBI Taxonomy" id="3055817"/>
    <lineage>
        <taxon>Bacteria</taxon>
        <taxon>Pseudomonadati</taxon>
        <taxon>Pseudomonadota</taxon>
        <taxon>Gammaproteobacteria</taxon>
        <taxon>Alteromonadales</taxon>
        <taxon>Alteromonadaceae</taxon>
        <taxon>Alteromonas/Salinimonas group</taxon>
        <taxon>Alteromonas</taxon>
    </lineage>
</organism>
<keyword evidence="4 5" id="KW-0975">Bacterial flagellum</keyword>
<evidence type="ECO:0000313" key="10">
    <source>
        <dbReference type="Proteomes" id="UP001234343"/>
    </source>
</evidence>
<accession>A0ABT7SVD1</accession>
<keyword evidence="9" id="KW-0282">Flagellum</keyword>
<dbReference type="Pfam" id="PF07196">
    <property type="entry name" value="Flagellin_IN"/>
    <property type="match status" value="1"/>
</dbReference>
<feature type="domain" description="Flagellar hook-associated protein 2 C-terminal" evidence="8">
    <location>
        <begin position="236"/>
        <end position="482"/>
    </location>
</feature>
<dbReference type="InterPro" id="IPR003481">
    <property type="entry name" value="FliD_N"/>
</dbReference>
<dbReference type="Pfam" id="PF07195">
    <property type="entry name" value="FliD_C"/>
    <property type="match status" value="1"/>
</dbReference>
<keyword evidence="3" id="KW-0175">Coiled coil</keyword>
<keyword evidence="9" id="KW-0966">Cell projection</keyword>
<dbReference type="PANTHER" id="PTHR30288:SF0">
    <property type="entry name" value="FLAGELLAR HOOK-ASSOCIATED PROTEIN 2"/>
    <property type="match status" value="1"/>
</dbReference>
<evidence type="ECO:0000259" key="7">
    <source>
        <dbReference type="Pfam" id="PF02465"/>
    </source>
</evidence>
<keyword evidence="9" id="KW-0969">Cilium</keyword>
<evidence type="ECO:0000256" key="1">
    <source>
        <dbReference type="ARBA" id="ARBA00009764"/>
    </source>
</evidence>
<dbReference type="Proteomes" id="UP001234343">
    <property type="component" value="Unassembled WGS sequence"/>
</dbReference>